<feature type="signal peptide" evidence="2">
    <location>
        <begin position="1"/>
        <end position="26"/>
    </location>
</feature>
<evidence type="ECO:0000313" key="4">
    <source>
        <dbReference type="Proteomes" id="UP000013827"/>
    </source>
</evidence>
<dbReference type="HOGENOM" id="CLU_515307_0_0_1"/>
<keyword evidence="4" id="KW-1185">Reference proteome</keyword>
<organism evidence="3 4">
    <name type="scientific">Emiliania huxleyi (strain CCMP1516)</name>
    <dbReference type="NCBI Taxonomy" id="280463"/>
    <lineage>
        <taxon>Eukaryota</taxon>
        <taxon>Haptista</taxon>
        <taxon>Haptophyta</taxon>
        <taxon>Prymnesiophyceae</taxon>
        <taxon>Isochrysidales</taxon>
        <taxon>Noelaerhabdaceae</taxon>
        <taxon>Emiliania</taxon>
    </lineage>
</organism>
<keyword evidence="2" id="KW-0732">Signal</keyword>
<dbReference type="Proteomes" id="UP000013827">
    <property type="component" value="Unassembled WGS sequence"/>
</dbReference>
<evidence type="ECO:0000313" key="3">
    <source>
        <dbReference type="EnsemblProtists" id="EOD09918"/>
    </source>
</evidence>
<protein>
    <recommendedName>
        <fullName evidence="5">Spindle pole body component</fullName>
    </recommendedName>
</protein>
<sequence length="529" mass="55782">MKPDASYRSLTATFLALLECGFVAQAQALAGSLPWRRLSSALLAVLQVEVAHHAGGALEEGRSARIALERRIDVASAEIEACIAALVRTPASATLLAAAKSEVLRHGESLVACGDVNLRAVSPATLPPDRLLSSHGLMPSPKLARLSSCRSSEDGIDDARGRSEDGESWQRLVALLREVGRLLSLRRYMAEVYMQMCAPLADGDAAALEARVCALRTSYLSMVPSELAPLRSSTLELSVTEQLLRAQAMLGTCRLREAICALVAADAELGNLHSPRREELREAALTAAAAATRGSLSLAARVAERGWLVLFSTPRCREQCPLEIHGAELQPFLQPFLSCFSSAPALAAAASAPPPPDQDGVTRRAICSLGGEECVLHLLRTDERVALLVAVDRSTTSRQDTLARRSAKSRPGSLWGVAGASDSAPNHHHRRSGSGGPALGASDPLSSVTPAQPPSAAASPMWVPSLALSFAPRSGTARVLGRAASSRGHAVPTPAALDDALIGAFLRHIGEALRAHSIFVRALQHARVP</sequence>
<reference evidence="4" key="1">
    <citation type="journal article" date="2013" name="Nature">
        <title>Pan genome of the phytoplankton Emiliania underpins its global distribution.</title>
        <authorList>
            <person name="Read B.A."/>
            <person name="Kegel J."/>
            <person name="Klute M.J."/>
            <person name="Kuo A."/>
            <person name="Lefebvre S.C."/>
            <person name="Maumus F."/>
            <person name="Mayer C."/>
            <person name="Miller J."/>
            <person name="Monier A."/>
            <person name="Salamov A."/>
            <person name="Young J."/>
            <person name="Aguilar M."/>
            <person name="Claverie J.M."/>
            <person name="Frickenhaus S."/>
            <person name="Gonzalez K."/>
            <person name="Herman E.K."/>
            <person name="Lin Y.C."/>
            <person name="Napier J."/>
            <person name="Ogata H."/>
            <person name="Sarno A.F."/>
            <person name="Shmutz J."/>
            <person name="Schroeder D."/>
            <person name="de Vargas C."/>
            <person name="Verret F."/>
            <person name="von Dassow P."/>
            <person name="Valentin K."/>
            <person name="Van de Peer Y."/>
            <person name="Wheeler G."/>
            <person name="Dacks J.B."/>
            <person name="Delwiche C.F."/>
            <person name="Dyhrman S.T."/>
            <person name="Glockner G."/>
            <person name="John U."/>
            <person name="Richards T."/>
            <person name="Worden A.Z."/>
            <person name="Zhang X."/>
            <person name="Grigoriev I.V."/>
            <person name="Allen A.E."/>
            <person name="Bidle K."/>
            <person name="Borodovsky M."/>
            <person name="Bowler C."/>
            <person name="Brownlee C."/>
            <person name="Cock J.M."/>
            <person name="Elias M."/>
            <person name="Gladyshev V.N."/>
            <person name="Groth M."/>
            <person name="Guda C."/>
            <person name="Hadaegh A."/>
            <person name="Iglesias-Rodriguez M.D."/>
            <person name="Jenkins J."/>
            <person name="Jones B.M."/>
            <person name="Lawson T."/>
            <person name="Leese F."/>
            <person name="Lindquist E."/>
            <person name="Lobanov A."/>
            <person name="Lomsadze A."/>
            <person name="Malik S.B."/>
            <person name="Marsh M.E."/>
            <person name="Mackinder L."/>
            <person name="Mock T."/>
            <person name="Mueller-Roeber B."/>
            <person name="Pagarete A."/>
            <person name="Parker M."/>
            <person name="Probert I."/>
            <person name="Quesneville H."/>
            <person name="Raines C."/>
            <person name="Rensing S.A."/>
            <person name="Riano-Pachon D.M."/>
            <person name="Richier S."/>
            <person name="Rokitta S."/>
            <person name="Shiraiwa Y."/>
            <person name="Soanes D.M."/>
            <person name="van der Giezen M."/>
            <person name="Wahlund T.M."/>
            <person name="Williams B."/>
            <person name="Wilson W."/>
            <person name="Wolfe G."/>
            <person name="Wurch L.L."/>
        </authorList>
    </citation>
    <scope>NUCLEOTIDE SEQUENCE</scope>
</reference>
<name>A0A0D3IF83_EMIH1</name>
<dbReference type="KEGG" id="ehx:EMIHUDRAFT_248588"/>
<feature type="compositionally biased region" description="Low complexity" evidence="1">
    <location>
        <begin position="446"/>
        <end position="456"/>
    </location>
</feature>
<dbReference type="AlphaFoldDB" id="A0A0D3IF83"/>
<dbReference type="RefSeq" id="XP_005762347.1">
    <property type="nucleotide sequence ID" value="XM_005762290.1"/>
</dbReference>
<evidence type="ECO:0000256" key="2">
    <source>
        <dbReference type="SAM" id="SignalP"/>
    </source>
</evidence>
<proteinExistence type="predicted"/>
<evidence type="ECO:0008006" key="5">
    <source>
        <dbReference type="Google" id="ProtNLM"/>
    </source>
</evidence>
<feature type="region of interest" description="Disordered" evidence="1">
    <location>
        <begin position="398"/>
        <end position="456"/>
    </location>
</feature>
<reference evidence="3" key="2">
    <citation type="submission" date="2024-10" db="UniProtKB">
        <authorList>
            <consortium name="EnsemblProtists"/>
        </authorList>
    </citation>
    <scope>IDENTIFICATION</scope>
</reference>
<dbReference type="PaxDb" id="2903-EOD09918"/>
<accession>A0A0D3IF83</accession>
<feature type="chain" id="PRO_5044291048" description="Spindle pole body component" evidence="2">
    <location>
        <begin position="27"/>
        <end position="529"/>
    </location>
</feature>
<evidence type="ECO:0000256" key="1">
    <source>
        <dbReference type="SAM" id="MobiDB-lite"/>
    </source>
</evidence>
<dbReference type="GeneID" id="17256069"/>
<dbReference type="EnsemblProtists" id="EOD09918">
    <property type="protein sequence ID" value="EOD09918"/>
    <property type="gene ID" value="EMIHUDRAFT_248588"/>
</dbReference>